<name>A0A1M4YES6_9BACT</name>
<dbReference type="Pfam" id="PF07980">
    <property type="entry name" value="SusD_RagB"/>
    <property type="match status" value="1"/>
</dbReference>
<gene>
    <name evidence="8" type="ORF">SAMN05444362_103150</name>
</gene>
<feature type="domain" description="SusD-like N-terminal" evidence="7">
    <location>
        <begin position="36"/>
        <end position="238"/>
    </location>
</feature>
<comment type="subcellular location">
    <subcellularLocation>
        <location evidence="1">Cell outer membrane</location>
    </subcellularLocation>
</comment>
<dbReference type="AlphaFoldDB" id="A0A1M4YES6"/>
<evidence type="ECO:0000256" key="1">
    <source>
        <dbReference type="ARBA" id="ARBA00004442"/>
    </source>
</evidence>
<evidence type="ECO:0000256" key="4">
    <source>
        <dbReference type="ARBA" id="ARBA00023136"/>
    </source>
</evidence>
<accession>A0A1M4YES6</accession>
<dbReference type="Gene3D" id="1.25.40.390">
    <property type="match status" value="1"/>
</dbReference>
<evidence type="ECO:0000313" key="8">
    <source>
        <dbReference type="EMBL" id="SHF04229.1"/>
    </source>
</evidence>
<organism evidence="8 9">
    <name type="scientific">Dysgonomonas macrotermitis</name>
    <dbReference type="NCBI Taxonomy" id="1346286"/>
    <lineage>
        <taxon>Bacteria</taxon>
        <taxon>Pseudomonadati</taxon>
        <taxon>Bacteroidota</taxon>
        <taxon>Bacteroidia</taxon>
        <taxon>Bacteroidales</taxon>
        <taxon>Dysgonomonadaceae</taxon>
        <taxon>Dysgonomonas</taxon>
    </lineage>
</organism>
<comment type="similarity">
    <text evidence="2">Belongs to the SusD family.</text>
</comment>
<keyword evidence="3" id="KW-0732">Signal</keyword>
<evidence type="ECO:0000259" key="7">
    <source>
        <dbReference type="Pfam" id="PF14322"/>
    </source>
</evidence>
<keyword evidence="9" id="KW-1185">Reference proteome</keyword>
<dbReference type="Pfam" id="PF14322">
    <property type="entry name" value="SusD-like_3"/>
    <property type="match status" value="1"/>
</dbReference>
<dbReference type="STRING" id="1346286.SAMN05444362_103150"/>
<evidence type="ECO:0000256" key="3">
    <source>
        <dbReference type="ARBA" id="ARBA00022729"/>
    </source>
</evidence>
<evidence type="ECO:0000313" key="9">
    <source>
        <dbReference type="Proteomes" id="UP000184480"/>
    </source>
</evidence>
<dbReference type="InterPro" id="IPR012944">
    <property type="entry name" value="SusD_RagB_dom"/>
</dbReference>
<feature type="domain" description="RagB/SusD" evidence="6">
    <location>
        <begin position="312"/>
        <end position="646"/>
    </location>
</feature>
<proteinExistence type="inferred from homology"/>
<dbReference type="Proteomes" id="UP000184480">
    <property type="component" value="Unassembled WGS sequence"/>
</dbReference>
<protein>
    <submittedName>
        <fullName evidence="8">Starch-binding associating with outer membrane</fullName>
    </submittedName>
</protein>
<evidence type="ECO:0000256" key="5">
    <source>
        <dbReference type="ARBA" id="ARBA00023237"/>
    </source>
</evidence>
<keyword evidence="5" id="KW-0998">Cell outer membrane</keyword>
<evidence type="ECO:0000259" key="6">
    <source>
        <dbReference type="Pfam" id="PF07980"/>
    </source>
</evidence>
<sequence>MAIHIFNYSNRTLMKKYIYSVIIFACASFFSCEDILDRSSPGKIDSGSMWSSENLAEQGVNGMYQALRMPVWSGSLVGANTNLGYYAWEAFGMTGQTNKSAYGLFSDGNAGNTQFSSVWKWCFTGINRANDAINGLPNTPMDEAKKEQWMAEAKTLRAFFYMRLVELYGRGIGVPLYDEVVTSSTATKGQSSEAEVWDSIIQSLTDAIDTPNFPNNTIGKSGRVSKGVAYALRGKAYLMRSMSLNENHYALAVADFEKVEAMGYSLFGNYADMFKVSNEGNSEMLMVVQNIALQAWADASNLEPQYGSSVQKYCAPYQAGSKDSRGCWNDIQISPAAVDYFEVLVDDSTVKPFNWNDFIPGYNETGYADRMVYFLRNTKNSAGVDLHANITREVNLKLGAISSANSAKYLPSGNEERIKTVYANRDPRLAASIVTPYSSFVGVNSGSTGVDEYIYRWPALGMIYFDGANAESTLVPGMKSTLTSNNSSVLIYMFRKFVTEGLELDYRNTSPVDEPILRFADVLLMKAEALVELNKLSDAKSAVAQVRSRVGMPTMDKYFASQSDARNYVRDERRREFVGEGVNFFDEMRWKTIKETKFEYASRTALQVTGASAVGPTYVWRDSWYTWPVPKEEAEKNSNLKRTPGWTY</sequence>
<dbReference type="SUPFAM" id="SSF48452">
    <property type="entry name" value="TPR-like"/>
    <property type="match status" value="1"/>
</dbReference>
<evidence type="ECO:0000256" key="2">
    <source>
        <dbReference type="ARBA" id="ARBA00006275"/>
    </source>
</evidence>
<keyword evidence="4" id="KW-0472">Membrane</keyword>
<reference evidence="9" key="1">
    <citation type="submission" date="2016-11" db="EMBL/GenBank/DDBJ databases">
        <authorList>
            <person name="Varghese N."/>
            <person name="Submissions S."/>
        </authorList>
    </citation>
    <scope>NUCLEOTIDE SEQUENCE [LARGE SCALE GENOMIC DNA]</scope>
    <source>
        <strain evidence="9">DSM 27370</strain>
    </source>
</reference>
<dbReference type="GO" id="GO:0009279">
    <property type="term" value="C:cell outer membrane"/>
    <property type="evidence" value="ECO:0007669"/>
    <property type="project" value="UniProtKB-SubCell"/>
</dbReference>
<dbReference type="InterPro" id="IPR011990">
    <property type="entry name" value="TPR-like_helical_dom_sf"/>
</dbReference>
<dbReference type="InterPro" id="IPR033985">
    <property type="entry name" value="SusD-like_N"/>
</dbReference>
<dbReference type="EMBL" id="FQUC01000003">
    <property type="protein sequence ID" value="SHF04229.1"/>
    <property type="molecule type" value="Genomic_DNA"/>
</dbReference>